<feature type="domain" description="Condensation" evidence="5">
    <location>
        <begin position="14"/>
        <end position="277"/>
    </location>
</feature>
<dbReference type="EMBL" id="JAAGMP010000093">
    <property type="protein sequence ID" value="NEC17039.1"/>
    <property type="molecule type" value="Genomic_DNA"/>
</dbReference>
<dbReference type="InterPro" id="IPR045851">
    <property type="entry name" value="AMP-bd_C_sf"/>
</dbReference>
<evidence type="ECO:0000256" key="3">
    <source>
        <dbReference type="ARBA" id="ARBA00022553"/>
    </source>
</evidence>
<dbReference type="FunFam" id="3.40.50.980:FF:000001">
    <property type="entry name" value="Non-ribosomal peptide synthetase"/>
    <property type="match status" value="1"/>
</dbReference>
<sequence length="816" mass="88023">RDLLGDDTDPDSPFTAQQNYWAEQLAGLPEQVTIPTNRPRPAIPSYAGDSTTFHIDPDLHQTLSELARSTGTTMYMVLQASFAALMTRLGAGTDIPLGAPIAGRTDENLDQLIGFFVNTLVLRTNTANNPTFTDLLTQVRQTSLAAYTHQDIPFEHLVEKLNPHRSSSHHPLFQISLGLQNTEQPNFELPGLHVESGGVGTGTARFDLAIVVTEERGDDGDPSGMNGVIEFSTDLYDRSTIEALTTRWTRLLQAIATDPSQPISSPDILTPTEHNQLRAWATTPRPEINDTTLPDLFEARAKAGPYTTVLDTGDATWSYAELNARANQIAHWLISRGIGAEQLVALALPRGAELFAAILGVVKAGAGYLPVDPDHPADRIAYMLTDAAPALLLSTDRLARDLVGGETEIIPLSAYSADADQQPSSNPTDADRVAPLTPRHLAYTIYTSGSTGRPKGTTVTHTGLASLAATLGDRSATGPDSRTLQLASPSFDASMLEFLLAVSNGGTLVLPPPGRLAGEELGRILAEQRITHAFIPPSILDTVPPAIAQNLPDLVHLLVGAEPFPPHLVDLWAPGRALYNVYGPTETTVLTTISRPLAQLPTPIGYPNHNVRTYVLDERLQQTPVGVGGELYIAGRGLARGYLNRPGLTSERFVADPFGEPGERMYRTGDLVRWNQDGELEYLGRTDDQVKIRGFRIEPGEIQAALTQLPGIAQAVVIAREDQPGDTRLVAYVVPETDHSVSTAEVRDHLRQQLPDYMVPAAIVALDSIPLTRNGKIDRNALPAPVHTSAGLGRPARTPQEQILTAAFAEILGLPN</sequence>
<evidence type="ECO:0000313" key="8">
    <source>
        <dbReference type="Proteomes" id="UP000469670"/>
    </source>
</evidence>
<evidence type="ECO:0000313" key="7">
    <source>
        <dbReference type="EMBL" id="NEC17039.1"/>
    </source>
</evidence>
<gene>
    <name evidence="7" type="ORF">G3I50_01920</name>
</gene>
<dbReference type="InterPro" id="IPR025110">
    <property type="entry name" value="AMP-bd_C"/>
</dbReference>
<dbReference type="FunFam" id="2.30.38.10:FF:000001">
    <property type="entry name" value="Non-ribosomal peptide synthetase PvdI"/>
    <property type="match status" value="1"/>
</dbReference>
<feature type="domain" description="AMP-binding enzyme C-terminal" evidence="6">
    <location>
        <begin position="701"/>
        <end position="776"/>
    </location>
</feature>
<dbReference type="GO" id="GO:0008610">
    <property type="term" value="P:lipid biosynthetic process"/>
    <property type="evidence" value="ECO:0007669"/>
    <property type="project" value="UniProtKB-ARBA"/>
</dbReference>
<proteinExistence type="predicted"/>
<dbReference type="InterPro" id="IPR010071">
    <property type="entry name" value="AA_adenyl_dom"/>
</dbReference>
<dbReference type="InterPro" id="IPR001242">
    <property type="entry name" value="Condensation_dom"/>
</dbReference>
<reference evidence="7 8" key="1">
    <citation type="submission" date="2020-01" db="EMBL/GenBank/DDBJ databases">
        <title>Insect and environment-associated Actinomycetes.</title>
        <authorList>
            <person name="Currrie C."/>
            <person name="Chevrette M."/>
            <person name="Carlson C."/>
            <person name="Stubbendieck R."/>
            <person name="Wendt-Pienkowski E."/>
        </authorList>
    </citation>
    <scope>NUCLEOTIDE SEQUENCE [LARGE SCALE GENOMIC DNA]</scope>
    <source>
        <strain evidence="7 8">SID7590</strain>
    </source>
</reference>
<dbReference type="FunFam" id="3.30.300.30:FF:000010">
    <property type="entry name" value="Enterobactin synthetase component F"/>
    <property type="match status" value="1"/>
</dbReference>
<dbReference type="Gene3D" id="3.40.50.980">
    <property type="match status" value="2"/>
</dbReference>
<dbReference type="InterPro" id="IPR023213">
    <property type="entry name" value="CAT-like_dom_sf"/>
</dbReference>
<organism evidence="7 8">
    <name type="scientific">Streptomyces parvus</name>
    <dbReference type="NCBI Taxonomy" id="66428"/>
    <lineage>
        <taxon>Bacteria</taxon>
        <taxon>Bacillati</taxon>
        <taxon>Actinomycetota</taxon>
        <taxon>Actinomycetes</taxon>
        <taxon>Kitasatosporales</taxon>
        <taxon>Streptomycetaceae</taxon>
        <taxon>Streptomyces</taxon>
    </lineage>
</organism>
<dbReference type="Gene3D" id="3.30.559.30">
    <property type="entry name" value="Nonribosomal peptide synthetase, condensation domain"/>
    <property type="match status" value="1"/>
</dbReference>
<dbReference type="GO" id="GO:0044550">
    <property type="term" value="P:secondary metabolite biosynthetic process"/>
    <property type="evidence" value="ECO:0007669"/>
    <property type="project" value="UniProtKB-ARBA"/>
</dbReference>
<comment type="caution">
    <text evidence="7">The sequence shown here is derived from an EMBL/GenBank/DDBJ whole genome shotgun (WGS) entry which is preliminary data.</text>
</comment>
<comment type="cofactor">
    <cofactor evidence="1">
        <name>pantetheine 4'-phosphate</name>
        <dbReference type="ChEBI" id="CHEBI:47942"/>
    </cofactor>
</comment>
<dbReference type="GO" id="GO:0043041">
    <property type="term" value="P:amino acid activation for nonribosomal peptide biosynthetic process"/>
    <property type="evidence" value="ECO:0007669"/>
    <property type="project" value="TreeGrafter"/>
</dbReference>
<dbReference type="Proteomes" id="UP000469670">
    <property type="component" value="Unassembled WGS sequence"/>
</dbReference>
<dbReference type="Pfam" id="PF00501">
    <property type="entry name" value="AMP-binding"/>
    <property type="match status" value="1"/>
</dbReference>
<dbReference type="RefSeq" id="WP_164199303.1">
    <property type="nucleotide sequence ID" value="NZ_JAAGMP010000093.1"/>
</dbReference>
<accession>A0A7K3RPA1</accession>
<feature type="non-terminal residue" evidence="7">
    <location>
        <position position="816"/>
    </location>
</feature>
<evidence type="ECO:0000256" key="1">
    <source>
        <dbReference type="ARBA" id="ARBA00001957"/>
    </source>
</evidence>
<evidence type="ECO:0000259" key="6">
    <source>
        <dbReference type="Pfam" id="PF13193"/>
    </source>
</evidence>
<evidence type="ECO:0000256" key="2">
    <source>
        <dbReference type="ARBA" id="ARBA00022450"/>
    </source>
</evidence>
<dbReference type="GO" id="GO:0005829">
    <property type="term" value="C:cytosol"/>
    <property type="evidence" value="ECO:0007669"/>
    <property type="project" value="TreeGrafter"/>
</dbReference>
<evidence type="ECO:0000259" key="4">
    <source>
        <dbReference type="Pfam" id="PF00501"/>
    </source>
</evidence>
<keyword evidence="3" id="KW-0597">Phosphoprotein</keyword>
<evidence type="ECO:0000259" key="5">
    <source>
        <dbReference type="Pfam" id="PF00668"/>
    </source>
</evidence>
<name>A0A7K3RPA1_9ACTN</name>
<dbReference type="Pfam" id="PF00668">
    <property type="entry name" value="Condensation"/>
    <property type="match status" value="1"/>
</dbReference>
<dbReference type="AlphaFoldDB" id="A0A7K3RPA1"/>
<dbReference type="PANTHER" id="PTHR45527">
    <property type="entry name" value="NONRIBOSOMAL PEPTIDE SYNTHETASE"/>
    <property type="match status" value="1"/>
</dbReference>
<dbReference type="NCBIfam" id="TIGR01733">
    <property type="entry name" value="AA-adenyl-dom"/>
    <property type="match status" value="1"/>
</dbReference>
<dbReference type="Gene3D" id="2.30.38.10">
    <property type="entry name" value="Luciferase, Domain 3"/>
    <property type="match status" value="1"/>
</dbReference>
<protein>
    <submittedName>
        <fullName evidence="7">Amino acid adenylation domain-containing protein</fullName>
    </submittedName>
</protein>
<feature type="non-terminal residue" evidence="7">
    <location>
        <position position="1"/>
    </location>
</feature>
<feature type="domain" description="AMP-dependent synthetase/ligase" evidence="4">
    <location>
        <begin position="297"/>
        <end position="643"/>
    </location>
</feature>
<dbReference type="InterPro" id="IPR000873">
    <property type="entry name" value="AMP-dep_synth/lig_dom"/>
</dbReference>
<dbReference type="SUPFAM" id="SSF56801">
    <property type="entry name" value="Acetyl-CoA synthetase-like"/>
    <property type="match status" value="1"/>
</dbReference>
<dbReference type="Gene3D" id="3.30.300.30">
    <property type="match status" value="1"/>
</dbReference>
<dbReference type="CDD" id="cd17652">
    <property type="entry name" value="A_NRPS_CmdD_like"/>
    <property type="match status" value="1"/>
</dbReference>
<dbReference type="Gene3D" id="3.30.559.10">
    <property type="entry name" value="Chloramphenicol acetyltransferase-like domain"/>
    <property type="match status" value="1"/>
</dbReference>
<dbReference type="PANTHER" id="PTHR45527:SF1">
    <property type="entry name" value="FATTY ACID SYNTHASE"/>
    <property type="match status" value="1"/>
</dbReference>
<dbReference type="FunFam" id="3.40.50.12780:FF:000012">
    <property type="entry name" value="Non-ribosomal peptide synthetase"/>
    <property type="match status" value="1"/>
</dbReference>
<dbReference type="Pfam" id="PF13193">
    <property type="entry name" value="AMP-binding_C"/>
    <property type="match status" value="1"/>
</dbReference>
<keyword evidence="2" id="KW-0596">Phosphopantetheine</keyword>
<dbReference type="SUPFAM" id="SSF52777">
    <property type="entry name" value="CoA-dependent acyltransferases"/>
    <property type="match status" value="1"/>
</dbReference>
<dbReference type="GO" id="GO:0003824">
    <property type="term" value="F:catalytic activity"/>
    <property type="evidence" value="ECO:0007669"/>
    <property type="project" value="InterPro"/>
</dbReference>
<dbReference type="GO" id="GO:0031177">
    <property type="term" value="F:phosphopantetheine binding"/>
    <property type="evidence" value="ECO:0007669"/>
    <property type="project" value="TreeGrafter"/>
</dbReference>